<accession>A0AAN4U4G8</accession>
<organism evidence="1 2">
    <name type="scientific">Asaia bogorensis NBRC 16594</name>
    <dbReference type="NCBI Taxonomy" id="1231624"/>
    <lineage>
        <taxon>Bacteria</taxon>
        <taxon>Pseudomonadati</taxon>
        <taxon>Pseudomonadota</taxon>
        <taxon>Alphaproteobacteria</taxon>
        <taxon>Acetobacterales</taxon>
        <taxon>Acetobacteraceae</taxon>
        <taxon>Asaia</taxon>
    </lineage>
</organism>
<evidence type="ECO:0008006" key="3">
    <source>
        <dbReference type="Google" id="ProtNLM"/>
    </source>
</evidence>
<reference evidence="1 2" key="1">
    <citation type="submission" date="2019-07" db="EMBL/GenBank/DDBJ databases">
        <title>Whole genome shotgun sequence of Asaia bogorensis NBRC 16594.</title>
        <authorList>
            <person name="Hosoyama A."/>
            <person name="Uohara A."/>
            <person name="Ohji S."/>
            <person name="Ichikawa N."/>
        </authorList>
    </citation>
    <scope>NUCLEOTIDE SEQUENCE [LARGE SCALE GENOMIC DNA]</scope>
    <source>
        <strain evidence="1 2">NBRC 16594</strain>
    </source>
</reference>
<dbReference type="EMBL" id="BJVS01000010">
    <property type="protein sequence ID" value="GEL54865.1"/>
    <property type="molecule type" value="Genomic_DNA"/>
</dbReference>
<dbReference type="AlphaFoldDB" id="A0AAN4U4G8"/>
<sequence length="397" mass="41798">MSPAGDNRPGLSRLRRGAILASVFLAGTILSPRPAYAIFGIDTAPIVAAITTMQGVLNGAMGAVEKAVSTGMGLLNKVTGNGFTQLSNYMKAQVGAQQQIANANNMVQLRSMRDIRNAGLRDNYTTNRQDCLNLNGGQSVVVAASNANDVAQALATAKTQRGAAGPGTPSYNGGAQGVEASNQLHTKQFCDANDAEAGLCSLPKSSALQDADQDAGHAIGVLTYPDQDSIDAAAAYESNLIQPVAPPDLRGSARSSAAGRNMAPLRRSYNAAMSLSHEIANGVIGTHAQTVTLTTAQKEEQTHEGLPSSDKVSVNEAAELEVNRRYSGLQYQKDLQAMPPGKPVEIQIAMMLAQQNWILWQQYKLQQQQALAVATLLAHSAEDRLKSPSTLPAPPAQ</sequence>
<proteinExistence type="predicted"/>
<keyword evidence="2" id="KW-1185">Reference proteome</keyword>
<dbReference type="RefSeq" id="WP_146926835.1">
    <property type="nucleotide sequence ID" value="NZ_BJVS01000010.1"/>
</dbReference>
<evidence type="ECO:0000313" key="1">
    <source>
        <dbReference type="EMBL" id="GEL54865.1"/>
    </source>
</evidence>
<name>A0AAN4U4G8_9PROT</name>
<comment type="caution">
    <text evidence="1">The sequence shown here is derived from an EMBL/GenBank/DDBJ whole genome shotgun (WGS) entry which is preliminary data.</text>
</comment>
<gene>
    <name evidence="1" type="ORF">ABO01nite_28720</name>
</gene>
<dbReference type="Proteomes" id="UP000321287">
    <property type="component" value="Unassembled WGS sequence"/>
</dbReference>
<evidence type="ECO:0000313" key="2">
    <source>
        <dbReference type="Proteomes" id="UP000321287"/>
    </source>
</evidence>
<protein>
    <recommendedName>
        <fullName evidence="3">TraW protein</fullName>
    </recommendedName>
</protein>